<dbReference type="Proteomes" id="UP000017247">
    <property type="component" value="Unassembled WGS sequence"/>
</dbReference>
<comment type="caution">
    <text evidence="1">The sequence shown here is derived from an EMBL/GenBank/DDBJ whole genome shotgun (WGS) entry which is preliminary data.</text>
</comment>
<dbReference type="AlphaFoldDB" id="U6FEJ3"/>
<name>U6FEJ3_LACHE</name>
<dbReference type="RefSeq" id="WP_023192305.1">
    <property type="nucleotide sequence ID" value="NZ_HG531142.1"/>
</dbReference>
<evidence type="ECO:0000313" key="1">
    <source>
        <dbReference type="EMBL" id="CDI61699.1"/>
    </source>
</evidence>
<sequence length="134" mass="15339">MAVKFGKRYRSKQNEEALSLITVEFDNDHIVDMRTNTNIKLFNEIRNENASLIEKKFKNLKRATKHYSGSIKRGNLDGYTFDTMAANKPEIDGFLKDTYTPVDIKGYKRSSFSNAVECCIYNVGIISIKNIESV</sequence>
<accession>U6FEJ3</accession>
<protein>
    <submittedName>
        <fullName evidence="1">Uncharacterized protein</fullName>
    </submittedName>
</protein>
<dbReference type="HOGENOM" id="CLU_1893547_0_0_9"/>
<gene>
    <name evidence="1" type="ORF">LHCIRMBIA104_02042</name>
</gene>
<dbReference type="EMBL" id="CBUL010000230">
    <property type="protein sequence ID" value="CDI61699.1"/>
    <property type="molecule type" value="Genomic_DNA"/>
</dbReference>
<organism evidence="1">
    <name type="scientific">Lactobacillus helveticus CIRM-BIA 104</name>
    <dbReference type="NCBI Taxonomy" id="1226333"/>
    <lineage>
        <taxon>Bacteria</taxon>
        <taxon>Bacillati</taxon>
        <taxon>Bacillota</taxon>
        <taxon>Bacilli</taxon>
        <taxon>Lactobacillales</taxon>
        <taxon>Lactobacillaceae</taxon>
        <taxon>Lactobacillus</taxon>
    </lineage>
</organism>
<proteinExistence type="predicted"/>
<reference evidence="1" key="1">
    <citation type="submission" date="2013-09" db="EMBL/GenBank/DDBJ databases">
        <title>Draft Genome Sequence of five Lactobacillus helveticus strains CIRM-BIA 101T, 103, 104, 951 and 953 isolated from milk product.</title>
        <authorList>
            <person name="Valence F."/>
            <person name="Chuat V."/>
            <person name="Ma L."/>
            <person name="Creno S."/>
            <person name="Falentin H."/>
            <person name="Lortal S."/>
            <person name="Bizet C."/>
            <person name="Clermont D."/>
            <person name="Loux V."/>
            <person name="Bouchier C."/>
            <person name="Cousin S."/>
        </authorList>
    </citation>
    <scope>NUCLEOTIDE SEQUENCE [LARGE SCALE GENOMIC DNA]</scope>
    <source>
        <strain evidence="1">CIRM-BIA 104</strain>
    </source>
</reference>